<sequence length="157" mass="16729">MGRAATPASSYSVSVPIAGRPQHCQGPRPRSGAVPLHRPTGRIFTSLDLGPQAPTGNSAAAGRLVRSPPPFSGRPPPSRDHSRLNSRLRLQPRDQAASPRPRGQARSARQCPPGSLRWPDHARSRPSPDSILAASWHVVRHAASGMDTLVARREGSA</sequence>
<proteinExistence type="predicted"/>
<evidence type="ECO:0000256" key="1">
    <source>
        <dbReference type="SAM" id="MobiDB-lite"/>
    </source>
</evidence>
<comment type="caution">
    <text evidence="2">The sequence shown here is derived from an EMBL/GenBank/DDBJ whole genome shotgun (WGS) entry which is preliminary data.</text>
</comment>
<name>A0AAV7M9Z8_PLEWA</name>
<accession>A0AAV7M9Z8</accession>
<gene>
    <name evidence="2" type="ORF">NDU88_004694</name>
</gene>
<protein>
    <submittedName>
        <fullName evidence="2">Uncharacterized protein</fullName>
    </submittedName>
</protein>
<reference evidence="2" key="1">
    <citation type="journal article" date="2022" name="bioRxiv">
        <title>Sequencing and chromosome-scale assembly of the giantPleurodeles waltlgenome.</title>
        <authorList>
            <person name="Brown T."/>
            <person name="Elewa A."/>
            <person name="Iarovenko S."/>
            <person name="Subramanian E."/>
            <person name="Araus A.J."/>
            <person name="Petzold A."/>
            <person name="Susuki M."/>
            <person name="Suzuki K.-i.T."/>
            <person name="Hayashi T."/>
            <person name="Toyoda A."/>
            <person name="Oliveira C."/>
            <person name="Osipova E."/>
            <person name="Leigh N.D."/>
            <person name="Simon A."/>
            <person name="Yun M.H."/>
        </authorList>
    </citation>
    <scope>NUCLEOTIDE SEQUENCE</scope>
    <source>
        <strain evidence="2">20211129_DDA</strain>
        <tissue evidence="2">Liver</tissue>
    </source>
</reference>
<evidence type="ECO:0000313" key="2">
    <source>
        <dbReference type="EMBL" id="KAJ1099595.1"/>
    </source>
</evidence>
<dbReference type="AlphaFoldDB" id="A0AAV7M9Z8"/>
<organism evidence="2 3">
    <name type="scientific">Pleurodeles waltl</name>
    <name type="common">Iberian ribbed newt</name>
    <dbReference type="NCBI Taxonomy" id="8319"/>
    <lineage>
        <taxon>Eukaryota</taxon>
        <taxon>Metazoa</taxon>
        <taxon>Chordata</taxon>
        <taxon>Craniata</taxon>
        <taxon>Vertebrata</taxon>
        <taxon>Euteleostomi</taxon>
        <taxon>Amphibia</taxon>
        <taxon>Batrachia</taxon>
        <taxon>Caudata</taxon>
        <taxon>Salamandroidea</taxon>
        <taxon>Salamandridae</taxon>
        <taxon>Pleurodelinae</taxon>
        <taxon>Pleurodeles</taxon>
    </lineage>
</organism>
<feature type="region of interest" description="Disordered" evidence="1">
    <location>
        <begin position="1"/>
        <end position="129"/>
    </location>
</feature>
<feature type="compositionally biased region" description="Pro residues" evidence="1">
    <location>
        <begin position="67"/>
        <end position="76"/>
    </location>
</feature>
<dbReference type="EMBL" id="JANPWB010000014">
    <property type="protein sequence ID" value="KAJ1099595.1"/>
    <property type="molecule type" value="Genomic_DNA"/>
</dbReference>
<keyword evidence="3" id="KW-1185">Reference proteome</keyword>
<evidence type="ECO:0000313" key="3">
    <source>
        <dbReference type="Proteomes" id="UP001066276"/>
    </source>
</evidence>
<dbReference type="Proteomes" id="UP001066276">
    <property type="component" value="Chromosome 10"/>
</dbReference>